<feature type="compositionally biased region" description="Polar residues" evidence="1">
    <location>
        <begin position="366"/>
        <end position="376"/>
    </location>
</feature>
<feature type="compositionally biased region" description="Low complexity" evidence="1">
    <location>
        <begin position="1"/>
        <end position="18"/>
    </location>
</feature>
<feature type="region of interest" description="Disordered" evidence="1">
    <location>
        <begin position="663"/>
        <end position="697"/>
    </location>
</feature>
<feature type="compositionally biased region" description="Low complexity" evidence="1">
    <location>
        <begin position="715"/>
        <end position="739"/>
    </location>
</feature>
<evidence type="ECO:0000313" key="3">
    <source>
        <dbReference type="Proteomes" id="UP000319160"/>
    </source>
</evidence>
<dbReference type="EMBL" id="VFLP01000001">
    <property type="protein sequence ID" value="TRX98709.1"/>
    <property type="molecule type" value="Genomic_DNA"/>
</dbReference>
<feature type="compositionally biased region" description="Low complexity" evidence="1">
    <location>
        <begin position="672"/>
        <end position="696"/>
    </location>
</feature>
<feature type="compositionally biased region" description="Polar residues" evidence="1">
    <location>
        <begin position="256"/>
        <end position="267"/>
    </location>
</feature>
<feature type="region of interest" description="Disordered" evidence="1">
    <location>
        <begin position="150"/>
        <end position="173"/>
    </location>
</feature>
<dbReference type="STRING" id="2512241.A0A553IET0"/>
<keyword evidence="3" id="KW-1185">Reference proteome</keyword>
<comment type="caution">
    <text evidence="2">The sequence shown here is derived from an EMBL/GenBank/DDBJ whole genome shotgun (WGS) entry which is preliminary data.</text>
</comment>
<feature type="region of interest" description="Disordered" evidence="1">
    <location>
        <begin position="1"/>
        <end position="32"/>
    </location>
</feature>
<feature type="compositionally biased region" description="Pro residues" evidence="1">
    <location>
        <begin position="399"/>
        <end position="411"/>
    </location>
</feature>
<feature type="region of interest" description="Disordered" evidence="1">
    <location>
        <begin position="251"/>
        <end position="312"/>
    </location>
</feature>
<feature type="compositionally biased region" description="Polar residues" evidence="1">
    <location>
        <begin position="875"/>
        <end position="886"/>
    </location>
</feature>
<feature type="compositionally biased region" description="Polar residues" evidence="1">
    <location>
        <begin position="924"/>
        <end position="934"/>
    </location>
</feature>
<gene>
    <name evidence="2" type="ORF">FHL15_000051</name>
</gene>
<feature type="compositionally biased region" description="Polar residues" evidence="1">
    <location>
        <begin position="547"/>
        <end position="561"/>
    </location>
</feature>
<dbReference type="AlphaFoldDB" id="A0A553IET0"/>
<protein>
    <submittedName>
        <fullName evidence="2">Uncharacterized protein</fullName>
    </submittedName>
</protein>
<feature type="compositionally biased region" description="Basic and acidic residues" evidence="1">
    <location>
        <begin position="298"/>
        <end position="310"/>
    </location>
</feature>
<feature type="compositionally biased region" description="Low complexity" evidence="1">
    <location>
        <begin position="595"/>
        <end position="605"/>
    </location>
</feature>
<accession>A0A553IET0</accession>
<feature type="compositionally biased region" description="Basic residues" evidence="1">
    <location>
        <begin position="377"/>
        <end position="388"/>
    </location>
</feature>
<reference evidence="3" key="1">
    <citation type="submission" date="2019-06" db="EMBL/GenBank/DDBJ databases">
        <title>Draft genome sequence of the griseofulvin-producing fungus Xylaria cubensis strain G536.</title>
        <authorList>
            <person name="Mead M.E."/>
            <person name="Raja H.A."/>
            <person name="Steenwyk J.L."/>
            <person name="Knowles S.L."/>
            <person name="Oberlies N.H."/>
            <person name="Rokas A."/>
        </authorList>
    </citation>
    <scope>NUCLEOTIDE SEQUENCE [LARGE SCALE GENOMIC DNA]</scope>
    <source>
        <strain evidence="3">G536</strain>
    </source>
</reference>
<dbReference type="OrthoDB" id="5243398at2759"/>
<proteinExistence type="predicted"/>
<feature type="compositionally biased region" description="Polar residues" evidence="1">
    <location>
        <begin position="444"/>
        <end position="459"/>
    </location>
</feature>
<feature type="region of interest" description="Disordered" evidence="1">
    <location>
        <begin position="339"/>
        <end position="640"/>
    </location>
</feature>
<evidence type="ECO:0000313" key="2">
    <source>
        <dbReference type="EMBL" id="TRX98709.1"/>
    </source>
</evidence>
<feature type="compositionally biased region" description="Polar residues" evidence="1">
    <location>
        <begin position="802"/>
        <end position="832"/>
    </location>
</feature>
<feature type="compositionally biased region" description="Basic residues" evidence="1">
    <location>
        <begin position="268"/>
        <end position="282"/>
    </location>
</feature>
<sequence length="970" mass="101861">MATASSQPPANSANAPTTGIVRPTSTGVPSLSDSPIVLAPSLSVPSAVTNGIANAPPNPIGAPLDGSPGAEMRIYPRDGRVRNPVPSKLKNVNEQMKGNFGVMHMDVASHRASEGRDAAAKRTSESTALQAKMAQTDVYVSHQRRANYPRPAGLKQFSSPKTSIEPVIDPGPPRPLTVAETKTEQARLLTLLRTLPHHTVVDQICKGLAFFGGVPDAPPPTDGKFPESAEANGSGSLFVGWIAEIFPDLEHPRPRQQVQDPAAQTASQKRRRGRPKGSKATKSRSDKGLKKGSQKASRGAEDQTQDHQDDSWVDVEDSVLELNDNGDLVEAMAALRDAPSTPTGLNGSRIPPATPGTISAAGFRSINDTGLAPNSSAKKRGRPKGSKNRPKDKSALQSIPPPKVTPVPVPVPMLDAQPKTKTSSAKSKPTKNRPKPSVEAPNAINATNIPKQQQQQGAEPSSASGLSSSVQAPAPVTSFAGDFTTPAVNGTTAHSHESRPPAQTTTPTLPSPASQVKASTVTAKKRKRPTGNATTQVESTVPPGGAPSSSQHVQSNAMQVTPSSQLQSQPSQPIHQPTPGHVVPPAKRARKSQESSSAATARRSTPNNISQKASNPPSSVVAETTHQPNTGDSITQSHPPAEGLEAHFAAMQSHTDQMQIYSNSRPQHKQQPPHSTSSVGSTVSPAPAAAPAPVGGLDAHYDHFTALQNLPDSARQTATGRQKQQQQPTQIASPIPTQPSKLPQMSATLASQQQSRAPQNYYSQGQGLGSSYNTQQQSTYSTSQRPQQHLSSASPSAGLVQHVTNSPQFSAQSNSPLMQTDNNYRGSPSLIHTNAAFATRRTPSASPLDNNTYRPNNTTNHGVATHSPHFGARQTPASAATHNTSHSGLSSTFHTFSDSSLFDISLDASANHGNIGIGGSSYALNSGPVPQQQRSSSSNAAPLYSSSGMNNNYLGSASMGRTGQQNRWAS</sequence>
<feature type="compositionally biased region" description="Low complexity" evidence="1">
    <location>
        <begin position="770"/>
        <end position="788"/>
    </location>
</feature>
<feature type="compositionally biased region" description="Polar residues" evidence="1">
    <location>
        <begin position="606"/>
        <end position="638"/>
    </location>
</feature>
<feature type="region of interest" description="Disordered" evidence="1">
    <location>
        <begin position="924"/>
        <end position="970"/>
    </location>
</feature>
<feature type="region of interest" description="Disordered" evidence="1">
    <location>
        <begin position="714"/>
        <end position="886"/>
    </location>
</feature>
<name>A0A553IET0_9PEZI</name>
<feature type="compositionally biased region" description="Low complexity" evidence="1">
    <location>
        <begin position="562"/>
        <end position="579"/>
    </location>
</feature>
<evidence type="ECO:0000256" key="1">
    <source>
        <dbReference type="SAM" id="MobiDB-lite"/>
    </source>
</evidence>
<organism evidence="2 3">
    <name type="scientific">Xylaria flabelliformis</name>
    <dbReference type="NCBI Taxonomy" id="2512241"/>
    <lineage>
        <taxon>Eukaryota</taxon>
        <taxon>Fungi</taxon>
        <taxon>Dikarya</taxon>
        <taxon>Ascomycota</taxon>
        <taxon>Pezizomycotina</taxon>
        <taxon>Sordariomycetes</taxon>
        <taxon>Xylariomycetidae</taxon>
        <taxon>Xylariales</taxon>
        <taxon>Xylariaceae</taxon>
        <taxon>Xylaria</taxon>
    </lineage>
</organism>
<feature type="compositionally biased region" description="Polar residues" evidence="1">
    <location>
        <begin position="740"/>
        <end position="765"/>
    </location>
</feature>
<feature type="compositionally biased region" description="Polar residues" evidence="1">
    <location>
        <begin position="948"/>
        <end position="970"/>
    </location>
</feature>
<feature type="compositionally biased region" description="Polar residues" evidence="1">
    <location>
        <begin position="501"/>
        <end position="522"/>
    </location>
</feature>
<feature type="compositionally biased region" description="Polar residues" evidence="1">
    <location>
        <begin position="23"/>
        <end position="32"/>
    </location>
</feature>
<feature type="compositionally biased region" description="Polar residues" evidence="1">
    <location>
        <begin position="841"/>
        <end position="862"/>
    </location>
</feature>
<feature type="compositionally biased region" description="Low complexity" evidence="1">
    <location>
        <begin position="935"/>
        <end position="947"/>
    </location>
</feature>
<dbReference type="Proteomes" id="UP000319160">
    <property type="component" value="Unassembled WGS sequence"/>
</dbReference>